<evidence type="ECO:0000256" key="1">
    <source>
        <dbReference type="ARBA" id="ARBA00009219"/>
    </source>
</evidence>
<name>A0A0N0PCX3_PAPMA</name>
<sequence>MSESTGEIKPRAVVLGGCGFIGRNLVEYLISNDLVSELRVVDKTPPQLAFLNPTHTKIFEDPRVEYKSANLINPSPKTSATPEAYRCIVGPLRNLFVLVLLQPQKEDCSIEPWTVEGRMKSKVEQELRSLEPELSYTVLRPAIVYGIGDRRSLTPRLLIGAIYKHLGQTMKLLWTADLKMNTVHVEDVCRAAWTLARTPEAQGQVYNVVDEADSTQGSLAKLVSEIFKIKHDYYGTAISTLAKSDISAVVEQANDTHLSAWADICRRHDIPHTPLDPAAGAELLLNRQLCLSGARIAAILRPRHLAPTAAALTQVLEDYASMNLFPKEFLL</sequence>
<accession>A0A0N0PCX3</accession>
<evidence type="ECO:0000313" key="5">
    <source>
        <dbReference type="EMBL" id="KPJ14132.1"/>
    </source>
</evidence>
<organism evidence="5 6">
    <name type="scientific">Papilio machaon</name>
    <name type="common">Old World swallowtail butterfly</name>
    <dbReference type="NCBI Taxonomy" id="76193"/>
    <lineage>
        <taxon>Eukaryota</taxon>
        <taxon>Metazoa</taxon>
        <taxon>Ecdysozoa</taxon>
        <taxon>Arthropoda</taxon>
        <taxon>Hexapoda</taxon>
        <taxon>Insecta</taxon>
        <taxon>Pterygota</taxon>
        <taxon>Neoptera</taxon>
        <taxon>Endopterygota</taxon>
        <taxon>Lepidoptera</taxon>
        <taxon>Glossata</taxon>
        <taxon>Ditrysia</taxon>
        <taxon>Papilionoidea</taxon>
        <taxon>Papilionidae</taxon>
        <taxon>Papilioninae</taxon>
        <taxon>Papilio</taxon>
    </lineage>
</organism>
<evidence type="ECO:0000259" key="3">
    <source>
        <dbReference type="Pfam" id="PF01073"/>
    </source>
</evidence>
<dbReference type="Pfam" id="PF01073">
    <property type="entry name" value="3Beta_HSD"/>
    <property type="match status" value="1"/>
</dbReference>
<dbReference type="InterPro" id="IPR002225">
    <property type="entry name" value="3Beta_OHSteriod_DH/Estase"/>
</dbReference>
<comment type="similarity">
    <text evidence="1 2">Belongs to the 3-beta-HSD family.</text>
</comment>
<dbReference type="STRING" id="76193.A0A0N0PCX3"/>
<dbReference type="Proteomes" id="UP000053240">
    <property type="component" value="Unassembled WGS sequence"/>
</dbReference>
<dbReference type="PANTHER" id="PTHR43245:SF11">
    <property type="entry name" value="LD23561P"/>
    <property type="match status" value="1"/>
</dbReference>
<reference evidence="5 6" key="1">
    <citation type="journal article" date="2015" name="Nat. Commun.">
        <title>Outbred genome sequencing and CRISPR/Cas9 gene editing in butterflies.</title>
        <authorList>
            <person name="Li X."/>
            <person name="Fan D."/>
            <person name="Zhang W."/>
            <person name="Liu G."/>
            <person name="Zhang L."/>
            <person name="Zhao L."/>
            <person name="Fang X."/>
            <person name="Chen L."/>
            <person name="Dong Y."/>
            <person name="Chen Y."/>
            <person name="Ding Y."/>
            <person name="Zhao R."/>
            <person name="Feng M."/>
            <person name="Zhu Y."/>
            <person name="Feng Y."/>
            <person name="Jiang X."/>
            <person name="Zhu D."/>
            <person name="Xiang H."/>
            <person name="Feng X."/>
            <person name="Li S."/>
            <person name="Wang J."/>
            <person name="Zhang G."/>
            <person name="Kronforst M.R."/>
            <person name="Wang W."/>
        </authorList>
    </citation>
    <scope>NUCLEOTIDE SEQUENCE [LARGE SCALE GENOMIC DNA]</scope>
    <source>
        <strain evidence="5">Ya'a_city_454_Pm</strain>
        <tissue evidence="5">Whole body</tissue>
    </source>
</reference>
<gene>
    <name evidence="5" type="ORF">RR48_03682</name>
</gene>
<keyword evidence="6" id="KW-1185">Reference proteome</keyword>
<dbReference type="GO" id="GO:0006694">
    <property type="term" value="P:steroid biosynthetic process"/>
    <property type="evidence" value="ECO:0007669"/>
    <property type="project" value="InterPro"/>
</dbReference>
<dbReference type="InterPro" id="IPR036291">
    <property type="entry name" value="NAD(P)-bd_dom_sf"/>
</dbReference>
<evidence type="ECO:0000259" key="4">
    <source>
        <dbReference type="Pfam" id="PF01370"/>
    </source>
</evidence>
<evidence type="ECO:0008006" key="7">
    <source>
        <dbReference type="Google" id="ProtNLM"/>
    </source>
</evidence>
<dbReference type="FunCoup" id="A0A0N0PCX3">
    <property type="interactions" value="9"/>
</dbReference>
<proteinExistence type="inferred from homology"/>
<dbReference type="GO" id="GO:0016616">
    <property type="term" value="F:oxidoreductase activity, acting on the CH-OH group of donors, NAD or NADP as acceptor"/>
    <property type="evidence" value="ECO:0007669"/>
    <property type="project" value="InterPro"/>
</dbReference>
<dbReference type="InterPro" id="IPR050177">
    <property type="entry name" value="Lipid_A_modif_metabolic_enz"/>
</dbReference>
<dbReference type="Gene3D" id="3.40.50.720">
    <property type="entry name" value="NAD(P)-binding Rossmann-like Domain"/>
    <property type="match status" value="2"/>
</dbReference>
<dbReference type="SUPFAM" id="SSF51735">
    <property type="entry name" value="NAD(P)-binding Rossmann-fold domains"/>
    <property type="match status" value="1"/>
</dbReference>
<dbReference type="InterPro" id="IPR001509">
    <property type="entry name" value="Epimerase_deHydtase"/>
</dbReference>
<keyword evidence="2" id="KW-0560">Oxidoreductase</keyword>
<protein>
    <recommendedName>
        <fullName evidence="7">NAD-dependent epimerase/dehydratase domain-containing protein</fullName>
    </recommendedName>
</protein>
<evidence type="ECO:0000256" key="2">
    <source>
        <dbReference type="RuleBase" id="RU004475"/>
    </source>
</evidence>
<dbReference type="AlphaFoldDB" id="A0A0N0PCX3"/>
<dbReference type="EMBL" id="KQ460542">
    <property type="protein sequence ID" value="KPJ14132.1"/>
    <property type="molecule type" value="Genomic_DNA"/>
</dbReference>
<dbReference type="PANTHER" id="PTHR43245">
    <property type="entry name" value="BIFUNCTIONAL POLYMYXIN RESISTANCE PROTEIN ARNA"/>
    <property type="match status" value="1"/>
</dbReference>
<dbReference type="Pfam" id="PF01370">
    <property type="entry name" value="Epimerase"/>
    <property type="match status" value="1"/>
</dbReference>
<evidence type="ECO:0000313" key="6">
    <source>
        <dbReference type="Proteomes" id="UP000053240"/>
    </source>
</evidence>
<feature type="domain" description="NAD-dependent epimerase/dehydratase" evidence="4">
    <location>
        <begin position="103"/>
        <end position="208"/>
    </location>
</feature>
<feature type="domain" description="3-beta hydroxysteroid dehydrogenase/isomerase" evidence="3">
    <location>
        <begin position="13"/>
        <end position="44"/>
    </location>
</feature>
<dbReference type="InParanoid" id="A0A0N0PCX3"/>